<keyword evidence="3" id="KW-1185">Reference proteome</keyword>
<dbReference type="AlphaFoldDB" id="A0A562PYQ3"/>
<organism evidence="2 4">
    <name type="scientific">Flavobacterium glaciei</name>
    <dbReference type="NCBI Taxonomy" id="386300"/>
    <lineage>
        <taxon>Bacteria</taxon>
        <taxon>Pseudomonadati</taxon>
        <taxon>Bacteroidota</taxon>
        <taxon>Flavobacteriia</taxon>
        <taxon>Flavobacteriales</taxon>
        <taxon>Flavobacteriaceae</taxon>
        <taxon>Flavobacterium</taxon>
    </lineage>
</organism>
<dbReference type="EMBL" id="VLKX01000003">
    <property type="protein sequence ID" value="TWI49518.1"/>
    <property type="molecule type" value="Genomic_DNA"/>
</dbReference>
<dbReference type="Proteomes" id="UP000254518">
    <property type="component" value="Unassembled WGS sequence"/>
</dbReference>
<dbReference type="Proteomes" id="UP000321392">
    <property type="component" value="Unassembled WGS sequence"/>
</dbReference>
<comment type="caution">
    <text evidence="2">The sequence shown here is derived from an EMBL/GenBank/DDBJ whole genome shotgun (WGS) entry which is preliminary data.</text>
</comment>
<reference evidence="2" key="3">
    <citation type="submission" date="2019-07" db="EMBL/GenBank/DDBJ databases">
        <authorList>
            <person name="Whitman W."/>
            <person name="Huntemann M."/>
            <person name="Clum A."/>
            <person name="Pillay M."/>
            <person name="Palaniappan K."/>
            <person name="Varghese N."/>
            <person name="Mikhailova N."/>
            <person name="Stamatis D."/>
            <person name="Reddy T."/>
            <person name="Daum C."/>
            <person name="Shapiro N."/>
            <person name="Ivanova N."/>
            <person name="Kyrpides N."/>
            <person name="Woyke T."/>
        </authorList>
    </citation>
    <scope>NUCLEOTIDE SEQUENCE</scope>
    <source>
        <strain evidence="2">CGMCC 1.5380</strain>
    </source>
</reference>
<gene>
    <name evidence="1" type="ORF">DFR66_103206</name>
    <name evidence="2" type="ORF">IQ02_00919</name>
</gene>
<evidence type="ECO:0000313" key="2">
    <source>
        <dbReference type="EMBL" id="TWI49518.1"/>
    </source>
</evidence>
<evidence type="ECO:0000313" key="4">
    <source>
        <dbReference type="Proteomes" id="UP000321392"/>
    </source>
</evidence>
<sequence length="207" mass="23572">MKIPVAKALFNSHSYSEYRKLVSDLLLEGKSTGNEQSEDLTHYSTLNETRMNRLDKTIKITDENNGKLKALNNEYIWLVISEGWCGDAAQLLPIINKMAVESGKIDLKIVLRDENEELMNLFLTNKNKAIPILIVVDKETGSIYGKWGPRPKSAADLIIEYKKEFGVIDETAKTNLQLWYLHDKGISTQNELINMMLDLEQKNIQNG</sequence>
<accession>A0A562PYQ3</accession>
<proteinExistence type="predicted"/>
<reference evidence="2 4" key="1">
    <citation type="journal article" date="2015" name="Stand. Genomic Sci.">
        <title>Genomic Encyclopedia of Bacterial and Archaeal Type Strains, Phase III: the genomes of soil and plant-associated and newly described type strains.</title>
        <authorList>
            <person name="Whitman W.B."/>
            <person name="Woyke T."/>
            <person name="Klenk H.P."/>
            <person name="Zhou Y."/>
            <person name="Lilburn T.G."/>
            <person name="Beck B.J."/>
            <person name="De Vos P."/>
            <person name="Vandamme P."/>
            <person name="Eisen J.A."/>
            <person name="Garrity G."/>
            <person name="Hugenholtz P."/>
            <person name="Kyrpides N.C."/>
        </authorList>
    </citation>
    <scope>NUCLEOTIDE SEQUENCE [LARGE SCALE GENOMIC DNA]</scope>
    <source>
        <strain evidence="2 4">CGMCC 1.5380</strain>
    </source>
</reference>
<evidence type="ECO:0000313" key="3">
    <source>
        <dbReference type="Proteomes" id="UP000254518"/>
    </source>
</evidence>
<dbReference type="Gene3D" id="3.40.30.10">
    <property type="entry name" value="Glutaredoxin"/>
    <property type="match status" value="1"/>
</dbReference>
<name>A0A562PYQ3_9FLAO</name>
<dbReference type="SUPFAM" id="SSF52833">
    <property type="entry name" value="Thioredoxin-like"/>
    <property type="match status" value="1"/>
</dbReference>
<dbReference type="EMBL" id="QQBA01000003">
    <property type="protein sequence ID" value="RDI57018.1"/>
    <property type="molecule type" value="Genomic_DNA"/>
</dbReference>
<dbReference type="OrthoDB" id="6120799at2"/>
<protein>
    <submittedName>
        <fullName evidence="2">Thioredoxin-like protein</fullName>
    </submittedName>
</protein>
<dbReference type="RefSeq" id="WP_114753637.1">
    <property type="nucleotide sequence ID" value="NZ_QQBA01000003.1"/>
</dbReference>
<evidence type="ECO:0000313" key="1">
    <source>
        <dbReference type="EMBL" id="RDI57018.1"/>
    </source>
</evidence>
<dbReference type="Pfam" id="PF14595">
    <property type="entry name" value="Thioredoxin_9"/>
    <property type="match status" value="1"/>
</dbReference>
<dbReference type="InterPro" id="IPR036249">
    <property type="entry name" value="Thioredoxin-like_sf"/>
</dbReference>
<reference evidence="1 3" key="2">
    <citation type="submission" date="2018-07" db="EMBL/GenBank/DDBJ databases">
        <title>Genomic Encyclopedia of Type Strains, Phase IV (KMG-IV): sequencing the most valuable type-strain genomes for metagenomic binning, comparative biology and taxonomic classification.</title>
        <authorList>
            <person name="Goeker M."/>
        </authorList>
    </citation>
    <scope>NUCLEOTIDE SEQUENCE [LARGE SCALE GENOMIC DNA]</scope>
    <source>
        <strain evidence="1 3">DSM 19728</strain>
    </source>
</reference>